<gene>
    <name evidence="2" type="ORF">WJX75_009789</name>
</gene>
<keyword evidence="3" id="KW-1185">Reference proteome</keyword>
<proteinExistence type="predicted"/>
<evidence type="ECO:0000313" key="3">
    <source>
        <dbReference type="Proteomes" id="UP001491310"/>
    </source>
</evidence>
<name>A0ABR2Z592_9CHLO</name>
<sequence>MGPQSRASTGRGTCRARPSMAPEVPPSPLEHWPRHPVPVASPTTGRARAAHPLGIPRPDGSIVRPATCGVPYRRAGASPPAYRRPPCPGL</sequence>
<feature type="compositionally biased region" description="Polar residues" evidence="1">
    <location>
        <begin position="1"/>
        <end position="11"/>
    </location>
</feature>
<evidence type="ECO:0000256" key="1">
    <source>
        <dbReference type="SAM" id="MobiDB-lite"/>
    </source>
</evidence>
<dbReference type="Proteomes" id="UP001491310">
    <property type="component" value="Unassembled WGS sequence"/>
</dbReference>
<dbReference type="EMBL" id="JALJOT010000001">
    <property type="protein sequence ID" value="KAK9919157.1"/>
    <property type="molecule type" value="Genomic_DNA"/>
</dbReference>
<comment type="caution">
    <text evidence="2">The sequence shown here is derived from an EMBL/GenBank/DDBJ whole genome shotgun (WGS) entry which is preliminary data.</text>
</comment>
<organism evidence="2 3">
    <name type="scientific">Coccomyxa subellipsoidea</name>
    <dbReference type="NCBI Taxonomy" id="248742"/>
    <lineage>
        <taxon>Eukaryota</taxon>
        <taxon>Viridiplantae</taxon>
        <taxon>Chlorophyta</taxon>
        <taxon>core chlorophytes</taxon>
        <taxon>Trebouxiophyceae</taxon>
        <taxon>Trebouxiophyceae incertae sedis</taxon>
        <taxon>Coccomyxaceae</taxon>
        <taxon>Coccomyxa</taxon>
    </lineage>
</organism>
<accession>A0ABR2Z592</accession>
<evidence type="ECO:0000313" key="2">
    <source>
        <dbReference type="EMBL" id="KAK9919157.1"/>
    </source>
</evidence>
<reference evidence="2 3" key="1">
    <citation type="journal article" date="2024" name="Nat. Commun.">
        <title>Phylogenomics reveals the evolutionary origins of lichenization in chlorophyte algae.</title>
        <authorList>
            <person name="Puginier C."/>
            <person name="Libourel C."/>
            <person name="Otte J."/>
            <person name="Skaloud P."/>
            <person name="Haon M."/>
            <person name="Grisel S."/>
            <person name="Petersen M."/>
            <person name="Berrin J.G."/>
            <person name="Delaux P.M."/>
            <person name="Dal Grande F."/>
            <person name="Keller J."/>
        </authorList>
    </citation>
    <scope>NUCLEOTIDE SEQUENCE [LARGE SCALE GENOMIC DNA]</scope>
    <source>
        <strain evidence="2 3">SAG 216-7</strain>
    </source>
</reference>
<protein>
    <submittedName>
        <fullName evidence="2">Uncharacterized protein</fullName>
    </submittedName>
</protein>
<feature type="region of interest" description="Disordered" evidence="1">
    <location>
        <begin position="1"/>
        <end position="90"/>
    </location>
</feature>